<reference evidence="6" key="2">
    <citation type="submission" date="2007-04" db="EMBL/GenBank/DDBJ databases">
        <title>The genome of the human body louse.</title>
        <authorList>
            <consortium name="The Human Body Louse Genome Consortium"/>
            <person name="Kirkness E."/>
            <person name="Walenz B."/>
            <person name="Hass B."/>
            <person name="Bruggner R."/>
            <person name="Strausberg R."/>
        </authorList>
    </citation>
    <scope>NUCLEOTIDE SEQUENCE</scope>
    <source>
        <strain evidence="6">USDA</strain>
    </source>
</reference>
<dbReference type="OMA" id="QFITEAY"/>
<dbReference type="KEGG" id="phu:Phum_PHUM450950"/>
<dbReference type="eggNOG" id="ENOG502SH6U">
    <property type="taxonomic scope" value="Eukaryota"/>
</dbReference>
<dbReference type="GO" id="GO:0016042">
    <property type="term" value="P:lipid catabolic process"/>
    <property type="evidence" value="ECO:0007669"/>
    <property type="project" value="TreeGrafter"/>
</dbReference>
<dbReference type="InParanoid" id="E0VUI9"/>
<evidence type="ECO:0000313" key="6">
    <source>
        <dbReference type="EMBL" id="EEB17045.1"/>
    </source>
</evidence>
<dbReference type="OrthoDB" id="199913at2759"/>
<accession>E0VUI9</accession>
<gene>
    <name evidence="7" type="primary">8230316</name>
    <name evidence="6" type="ORF">Phum_PHUM450950</name>
</gene>
<dbReference type="InterPro" id="IPR029058">
    <property type="entry name" value="AB_hydrolase_fold"/>
</dbReference>
<dbReference type="InterPro" id="IPR000734">
    <property type="entry name" value="TAG_lipase"/>
</dbReference>
<keyword evidence="6" id="KW-0378">Hydrolase</keyword>
<evidence type="ECO:0000256" key="2">
    <source>
        <dbReference type="ARBA" id="ARBA00010701"/>
    </source>
</evidence>
<evidence type="ECO:0000256" key="1">
    <source>
        <dbReference type="ARBA" id="ARBA00004613"/>
    </source>
</evidence>
<dbReference type="PANTHER" id="PTHR11610:SF173">
    <property type="entry name" value="LIPASE DOMAIN-CONTAINING PROTEIN-RELATED"/>
    <property type="match status" value="1"/>
</dbReference>
<dbReference type="CTD" id="8230316"/>
<dbReference type="Proteomes" id="UP000009046">
    <property type="component" value="Unassembled WGS sequence"/>
</dbReference>
<protein>
    <submittedName>
        <fullName evidence="6 7">Triacylglycerol lipase, pancreatic, putative</fullName>
        <ecNumber evidence="6">3.1.1.3</ecNumber>
    </submittedName>
</protein>
<reference evidence="6" key="1">
    <citation type="submission" date="2007-04" db="EMBL/GenBank/DDBJ databases">
        <title>Annotation of Pediculus humanus corporis strain USDA.</title>
        <authorList>
            <person name="Kirkness E."/>
            <person name="Hannick L."/>
            <person name="Hass B."/>
            <person name="Bruggner R."/>
            <person name="Lawson D."/>
            <person name="Bidwell S."/>
            <person name="Joardar V."/>
            <person name="Caler E."/>
            <person name="Walenz B."/>
            <person name="Inman J."/>
            <person name="Schobel S."/>
            <person name="Galinsky K."/>
            <person name="Amedeo P."/>
            <person name="Strausberg R."/>
        </authorList>
    </citation>
    <scope>NUCLEOTIDE SEQUENCE</scope>
    <source>
        <strain evidence="6">USDA</strain>
    </source>
</reference>
<dbReference type="GeneID" id="8230316"/>
<keyword evidence="8" id="KW-1185">Reference proteome</keyword>
<dbReference type="Gene3D" id="3.40.50.1820">
    <property type="entry name" value="alpha/beta hydrolase"/>
    <property type="match status" value="1"/>
</dbReference>
<comment type="subcellular location">
    <subcellularLocation>
        <location evidence="1">Secreted</location>
    </subcellularLocation>
</comment>
<dbReference type="HOGENOM" id="CLU_027171_0_0_1"/>
<evidence type="ECO:0000259" key="5">
    <source>
        <dbReference type="Pfam" id="PF00151"/>
    </source>
</evidence>
<dbReference type="Pfam" id="PF00151">
    <property type="entry name" value="Lipase"/>
    <property type="match status" value="1"/>
</dbReference>
<evidence type="ECO:0000256" key="4">
    <source>
        <dbReference type="RuleBase" id="RU004262"/>
    </source>
</evidence>
<dbReference type="EnsemblMetazoa" id="PHUM450950-RA">
    <property type="protein sequence ID" value="PHUM450950-PA"/>
    <property type="gene ID" value="PHUM450950"/>
</dbReference>
<proteinExistence type="inferred from homology"/>
<organism>
    <name type="scientific">Pediculus humanus subsp. corporis</name>
    <name type="common">Body louse</name>
    <dbReference type="NCBI Taxonomy" id="121224"/>
    <lineage>
        <taxon>Eukaryota</taxon>
        <taxon>Metazoa</taxon>
        <taxon>Ecdysozoa</taxon>
        <taxon>Arthropoda</taxon>
        <taxon>Hexapoda</taxon>
        <taxon>Insecta</taxon>
        <taxon>Pterygota</taxon>
        <taxon>Neoptera</taxon>
        <taxon>Paraneoptera</taxon>
        <taxon>Psocodea</taxon>
        <taxon>Troctomorpha</taxon>
        <taxon>Phthiraptera</taxon>
        <taxon>Anoplura</taxon>
        <taxon>Pediculidae</taxon>
        <taxon>Pediculus</taxon>
    </lineage>
</organism>
<dbReference type="PANTHER" id="PTHR11610">
    <property type="entry name" value="LIPASE"/>
    <property type="match status" value="1"/>
</dbReference>
<dbReference type="GO" id="GO:0005615">
    <property type="term" value="C:extracellular space"/>
    <property type="evidence" value="ECO:0007669"/>
    <property type="project" value="TreeGrafter"/>
</dbReference>
<dbReference type="EMBL" id="DS235786">
    <property type="protein sequence ID" value="EEB17045.1"/>
    <property type="molecule type" value="Genomic_DNA"/>
</dbReference>
<keyword evidence="3" id="KW-0964">Secreted</keyword>
<dbReference type="AlphaFoldDB" id="E0VUI9"/>
<sequence>MSEENNESDIQLLWNNYKKWLLVSFYKYVVIAYNPWVLTNLNGRTYTRTTNDKRSVQEINYSTNGEFVCFPEVGCFAVGNPWKSNFRPIPKPFAPDKIDTTLFFFSRKNSKDKIDIKLYPKLNMNNVKYNPDKPTMILAHGFASSGDASWMLDLKDVYLSKKDANVFLVVGNIRVVGKQLGMFVSHLIEKYKAKPKKFHLIGHSLGAHICAYLAKDVPGIGRLTALDPAQPGFEGFDKLVRLDSSDAEFVEVVHTNAKPFPILGFGMMAPYGHVDFYMNGGFEQPGCLPIPKKELPPVKNLKDLANFPVELISRTITCPHSRAYQFITEAYNQTGDCVFWGRKTTIKNMAKTVMNHVLQEVFGKVYYFSKNRNANDGIPMGFETISSPLRGSFIVTTGRETPFCKAYF</sequence>
<comment type="similarity">
    <text evidence="2 4">Belongs to the AB hydrolase superfamily. Lipase family.</text>
</comment>
<feature type="domain" description="Lipase" evidence="5">
    <location>
        <begin position="68"/>
        <end position="331"/>
    </location>
</feature>
<evidence type="ECO:0000256" key="3">
    <source>
        <dbReference type="ARBA" id="ARBA00022525"/>
    </source>
</evidence>
<dbReference type="VEuPathDB" id="VectorBase:PHUM450950"/>
<dbReference type="EMBL" id="AAZO01005495">
    <property type="status" value="NOT_ANNOTATED_CDS"/>
    <property type="molecule type" value="Genomic_DNA"/>
</dbReference>
<dbReference type="EC" id="3.1.1.3" evidence="6"/>
<reference evidence="7" key="3">
    <citation type="submission" date="2021-02" db="UniProtKB">
        <authorList>
            <consortium name="EnsemblMetazoa"/>
        </authorList>
    </citation>
    <scope>IDENTIFICATION</scope>
    <source>
        <strain evidence="7">USDA</strain>
    </source>
</reference>
<dbReference type="RefSeq" id="XP_002429783.1">
    <property type="nucleotide sequence ID" value="XM_002429738.1"/>
</dbReference>
<name>E0VUI9_PEDHC</name>
<dbReference type="SUPFAM" id="SSF53474">
    <property type="entry name" value="alpha/beta-Hydrolases"/>
    <property type="match status" value="1"/>
</dbReference>
<dbReference type="InterPro" id="IPR013818">
    <property type="entry name" value="Lipase"/>
</dbReference>
<evidence type="ECO:0000313" key="8">
    <source>
        <dbReference type="Proteomes" id="UP000009046"/>
    </source>
</evidence>
<evidence type="ECO:0000313" key="7">
    <source>
        <dbReference type="EnsemblMetazoa" id="PHUM450950-PA"/>
    </source>
</evidence>
<dbReference type="GO" id="GO:0004806">
    <property type="term" value="F:triacylglycerol lipase activity"/>
    <property type="evidence" value="ECO:0007669"/>
    <property type="project" value="UniProtKB-EC"/>
</dbReference>